<proteinExistence type="inferred from homology"/>
<sequence length="522" mass="54455">MTEIHELSAVALAHAMRSGELACVDTVAHFLERISVGNPALGAFVTVTADAALAEARSLDARFAYERGSAELPLLHGVPIAFKDLTETAGVRTTYGSRAFADFVPDADAPIVSDLRTAGAVMVGKTQVPEFGLTSYSENLIAPPSRNPGDLARGSGGSSGGSAAAVAARLLPFAPGTDGGGSLRIPAAACGIVALKPNRGRVPSGSGQDDLGGFVVAGPLANSAEDAALLLDALCQSPIHPGAPTGHALSAASGGDFLTSTRRAEGRFRIGVTTRSPFEPGRDIRVSAESRAALDQGIAELLALGHDVEEADFSFDARYDEAFTTVWTTSAARLALSSMQESQLMPLTREFRRRARKRSASDLADAYSILQVFERSVVSQFSQFDMVLTPALALPPRPVGWYGQPQFSLTEPGVRAADPGIGAGVSADDASSDAALADAALADAALADAALADEDYDRQIRYCPWSSFVNVSGLPAITAPIPVRRSSPGEEWSVPMSIQLIGRPSAEAELLSVVAQLERARE</sequence>
<dbReference type="Proteomes" id="UP001209083">
    <property type="component" value="Chromosome"/>
</dbReference>
<keyword evidence="4" id="KW-1185">Reference proteome</keyword>
<dbReference type="Gene3D" id="3.90.1300.10">
    <property type="entry name" value="Amidase signature (AS) domain"/>
    <property type="match status" value="1"/>
</dbReference>
<dbReference type="InterPro" id="IPR036928">
    <property type="entry name" value="AS_sf"/>
</dbReference>
<dbReference type="EMBL" id="CP090958">
    <property type="protein sequence ID" value="WGW11011.1"/>
    <property type="molecule type" value="Genomic_DNA"/>
</dbReference>
<evidence type="ECO:0000313" key="3">
    <source>
        <dbReference type="EMBL" id="WGW11011.1"/>
    </source>
</evidence>
<comment type="similarity">
    <text evidence="1">Belongs to the amidase family.</text>
</comment>
<organism evidence="3 4">
    <name type="scientific">Saxibacter everestensis</name>
    <dbReference type="NCBI Taxonomy" id="2909229"/>
    <lineage>
        <taxon>Bacteria</taxon>
        <taxon>Bacillati</taxon>
        <taxon>Actinomycetota</taxon>
        <taxon>Actinomycetes</taxon>
        <taxon>Micrococcales</taxon>
        <taxon>Brevibacteriaceae</taxon>
        <taxon>Saxibacter</taxon>
    </lineage>
</organism>
<protein>
    <submittedName>
        <fullName evidence="3">Amidase</fullName>
    </submittedName>
</protein>
<dbReference type="InterPro" id="IPR000120">
    <property type="entry name" value="Amidase"/>
</dbReference>
<gene>
    <name evidence="3" type="ORF">LWF01_12980</name>
</gene>
<reference evidence="3 4" key="1">
    <citation type="submission" date="2023-05" db="EMBL/GenBank/DDBJ databases">
        <title>Lithophilousrod everest ZFBP1038 complete genpme.</title>
        <authorList>
            <person name="Tian M."/>
        </authorList>
    </citation>
    <scope>NUCLEOTIDE SEQUENCE [LARGE SCALE GENOMIC DNA]</scope>
    <source>
        <strain evidence="3 4">ZFBP1038</strain>
    </source>
</reference>
<name>A0ABY8QRJ2_9MICO</name>
<evidence type="ECO:0000256" key="1">
    <source>
        <dbReference type="ARBA" id="ARBA00009199"/>
    </source>
</evidence>
<dbReference type="InterPro" id="IPR023631">
    <property type="entry name" value="Amidase_dom"/>
</dbReference>
<dbReference type="PROSITE" id="PS00571">
    <property type="entry name" value="AMIDASES"/>
    <property type="match status" value="1"/>
</dbReference>
<dbReference type="PANTHER" id="PTHR11895:SF7">
    <property type="entry name" value="GLUTAMYL-TRNA(GLN) AMIDOTRANSFERASE SUBUNIT A, MITOCHONDRIAL"/>
    <property type="match status" value="1"/>
</dbReference>
<evidence type="ECO:0000313" key="4">
    <source>
        <dbReference type="Proteomes" id="UP001209083"/>
    </source>
</evidence>
<dbReference type="Pfam" id="PF01425">
    <property type="entry name" value="Amidase"/>
    <property type="match status" value="1"/>
</dbReference>
<dbReference type="SUPFAM" id="SSF75304">
    <property type="entry name" value="Amidase signature (AS) enzymes"/>
    <property type="match status" value="1"/>
</dbReference>
<feature type="domain" description="Amidase" evidence="2">
    <location>
        <begin position="26"/>
        <end position="399"/>
    </location>
</feature>
<accession>A0ABY8QRJ2</accession>
<dbReference type="PANTHER" id="PTHR11895">
    <property type="entry name" value="TRANSAMIDASE"/>
    <property type="match status" value="1"/>
</dbReference>
<dbReference type="RefSeq" id="WP_349637793.1">
    <property type="nucleotide sequence ID" value="NZ_CP090958.1"/>
</dbReference>
<evidence type="ECO:0000259" key="2">
    <source>
        <dbReference type="Pfam" id="PF01425"/>
    </source>
</evidence>
<dbReference type="InterPro" id="IPR020556">
    <property type="entry name" value="Amidase_CS"/>
</dbReference>